<evidence type="ECO:0000256" key="1">
    <source>
        <dbReference type="ARBA" id="ARBA00000971"/>
    </source>
</evidence>
<name>A0A196SK28_BLAHN</name>
<dbReference type="EC" id="5.2.1.8" evidence="2 5"/>
<organism evidence="7 8">
    <name type="scientific">Blastocystis sp. subtype 1 (strain ATCC 50177 / NandII)</name>
    <dbReference type="NCBI Taxonomy" id="478820"/>
    <lineage>
        <taxon>Eukaryota</taxon>
        <taxon>Sar</taxon>
        <taxon>Stramenopiles</taxon>
        <taxon>Bigyra</taxon>
        <taxon>Opalozoa</taxon>
        <taxon>Opalinata</taxon>
        <taxon>Blastocystidae</taxon>
        <taxon>Blastocystis</taxon>
    </lineage>
</organism>
<dbReference type="OrthoDB" id="1902587at2759"/>
<feature type="domain" description="PPIase FKBP-type" evidence="6">
    <location>
        <begin position="67"/>
        <end position="156"/>
    </location>
</feature>
<dbReference type="GO" id="GO:0003755">
    <property type="term" value="F:peptidyl-prolyl cis-trans isomerase activity"/>
    <property type="evidence" value="ECO:0007669"/>
    <property type="project" value="UniProtKB-KW"/>
</dbReference>
<protein>
    <recommendedName>
        <fullName evidence="2 5">peptidylprolyl isomerase</fullName>
        <ecNumber evidence="2 5">5.2.1.8</ecNumber>
    </recommendedName>
</protein>
<evidence type="ECO:0000313" key="7">
    <source>
        <dbReference type="EMBL" id="OAO16651.1"/>
    </source>
</evidence>
<keyword evidence="3 5" id="KW-0697">Rotamase</keyword>
<dbReference type="PROSITE" id="PS50059">
    <property type="entry name" value="FKBP_PPIASE"/>
    <property type="match status" value="1"/>
</dbReference>
<dbReference type="Gene3D" id="3.10.50.40">
    <property type="match status" value="1"/>
</dbReference>
<keyword evidence="4 5" id="KW-0413">Isomerase</keyword>
<comment type="catalytic activity">
    <reaction evidence="1 5">
        <text>[protein]-peptidylproline (omega=180) = [protein]-peptidylproline (omega=0)</text>
        <dbReference type="Rhea" id="RHEA:16237"/>
        <dbReference type="Rhea" id="RHEA-COMP:10747"/>
        <dbReference type="Rhea" id="RHEA-COMP:10748"/>
        <dbReference type="ChEBI" id="CHEBI:83833"/>
        <dbReference type="ChEBI" id="CHEBI:83834"/>
        <dbReference type="EC" id="5.2.1.8"/>
    </reaction>
</comment>
<comment type="caution">
    <text evidence="7">The sequence shown here is derived from an EMBL/GenBank/DDBJ whole genome shotgun (WGS) entry which is preliminary data.</text>
</comment>
<reference evidence="7 8" key="1">
    <citation type="submission" date="2016-05" db="EMBL/GenBank/DDBJ databases">
        <title>Nuclear genome of Blastocystis sp. subtype 1 NandII.</title>
        <authorList>
            <person name="Gentekaki E."/>
            <person name="Curtis B."/>
            <person name="Stairs C."/>
            <person name="Eme L."/>
            <person name="Herman E."/>
            <person name="Klimes V."/>
            <person name="Arias M.C."/>
            <person name="Elias M."/>
            <person name="Hilliou F."/>
            <person name="Klute M."/>
            <person name="Malik S.-B."/>
            <person name="Pightling A."/>
            <person name="Rachubinski R."/>
            <person name="Salas D."/>
            <person name="Schlacht A."/>
            <person name="Suga H."/>
            <person name="Archibald J."/>
            <person name="Ball S.G."/>
            <person name="Clark G."/>
            <person name="Dacks J."/>
            <person name="Van Der Giezen M."/>
            <person name="Tsaousis A."/>
            <person name="Roger A."/>
        </authorList>
    </citation>
    <scope>NUCLEOTIDE SEQUENCE [LARGE SCALE GENOMIC DNA]</scope>
    <source>
        <strain evidence="8">ATCC 50177 / NandII</strain>
    </source>
</reference>
<evidence type="ECO:0000256" key="2">
    <source>
        <dbReference type="ARBA" id="ARBA00013194"/>
    </source>
</evidence>
<evidence type="ECO:0000256" key="3">
    <source>
        <dbReference type="ARBA" id="ARBA00023110"/>
    </source>
</evidence>
<sequence length="165" mass="17973">MFTRLVASTLLRSACRLQGVSTMRAFAHSFISADECVLKKGESYHVTDTGVRFIDLVEGEGEPCRKGDIIHIHHKGRVLNTGKPIPDNSYQIGVPLTLRIGVGMVMPAWDEGIPGMKVGGTRKIICTPDKAFGEKGTPTIPPFSTLIYEITLVAKGMDFLKGLDD</sequence>
<evidence type="ECO:0000256" key="5">
    <source>
        <dbReference type="PROSITE-ProRule" id="PRU00277"/>
    </source>
</evidence>
<proteinExistence type="predicted"/>
<evidence type="ECO:0000259" key="6">
    <source>
        <dbReference type="PROSITE" id="PS50059"/>
    </source>
</evidence>
<dbReference type="STRING" id="478820.A0A196SK28"/>
<dbReference type="InterPro" id="IPR046357">
    <property type="entry name" value="PPIase_dom_sf"/>
</dbReference>
<evidence type="ECO:0000313" key="8">
    <source>
        <dbReference type="Proteomes" id="UP000078348"/>
    </source>
</evidence>
<keyword evidence="8" id="KW-1185">Reference proteome</keyword>
<gene>
    <name evidence="7" type="ORF">AV274_1615</name>
</gene>
<dbReference type="Pfam" id="PF00254">
    <property type="entry name" value="FKBP_C"/>
    <property type="match status" value="1"/>
</dbReference>
<dbReference type="PANTHER" id="PTHR43811:SF19">
    <property type="entry name" value="39 KDA FK506-BINDING NUCLEAR PROTEIN"/>
    <property type="match status" value="1"/>
</dbReference>
<evidence type="ECO:0000256" key="4">
    <source>
        <dbReference type="ARBA" id="ARBA00023235"/>
    </source>
</evidence>
<dbReference type="InterPro" id="IPR001179">
    <property type="entry name" value="PPIase_FKBP_dom"/>
</dbReference>
<dbReference type="Proteomes" id="UP000078348">
    <property type="component" value="Unassembled WGS sequence"/>
</dbReference>
<accession>A0A196SK28</accession>
<dbReference type="SUPFAM" id="SSF54534">
    <property type="entry name" value="FKBP-like"/>
    <property type="match status" value="1"/>
</dbReference>
<dbReference type="PANTHER" id="PTHR43811">
    <property type="entry name" value="FKBP-TYPE PEPTIDYL-PROLYL CIS-TRANS ISOMERASE FKPA"/>
    <property type="match status" value="1"/>
</dbReference>
<dbReference type="AlphaFoldDB" id="A0A196SK28"/>
<dbReference type="EMBL" id="LXWW01000068">
    <property type="protein sequence ID" value="OAO16651.1"/>
    <property type="molecule type" value="Genomic_DNA"/>
</dbReference>